<accession>A0ABX0JUV5</accession>
<keyword evidence="1" id="KW-0812">Transmembrane</keyword>
<proteinExistence type="predicted"/>
<feature type="transmembrane region" description="Helical" evidence="1">
    <location>
        <begin position="12"/>
        <end position="30"/>
    </location>
</feature>
<evidence type="ECO:0000313" key="2">
    <source>
        <dbReference type="EMBL" id="NHN85314.1"/>
    </source>
</evidence>
<protein>
    <submittedName>
        <fullName evidence="2">IS5/IS1182 family transposase</fullName>
    </submittedName>
</protein>
<evidence type="ECO:0000256" key="1">
    <source>
        <dbReference type="SAM" id="Phobius"/>
    </source>
</evidence>
<name>A0ABX0JUV5_9PROT</name>
<comment type="caution">
    <text evidence="2">The sequence shown here is derived from an EMBL/GenBank/DDBJ whole genome shotgun (WGS) entry which is preliminary data.</text>
</comment>
<feature type="non-terminal residue" evidence="2">
    <location>
        <position position="1"/>
    </location>
</feature>
<keyword evidence="1" id="KW-0472">Membrane</keyword>
<dbReference type="Proteomes" id="UP000635278">
    <property type="component" value="Unassembled WGS sequence"/>
</dbReference>
<organism evidence="2 3">
    <name type="scientific">Acetobacter musti</name>
    <dbReference type="NCBI Taxonomy" id="864732"/>
    <lineage>
        <taxon>Bacteria</taxon>
        <taxon>Pseudomonadati</taxon>
        <taxon>Pseudomonadota</taxon>
        <taxon>Alphaproteobacteria</taxon>
        <taxon>Acetobacterales</taxon>
        <taxon>Acetobacteraceae</taxon>
        <taxon>Acetobacter</taxon>
    </lineage>
</organism>
<dbReference type="EMBL" id="WOTB01000014">
    <property type="protein sequence ID" value="NHN85314.1"/>
    <property type="molecule type" value="Genomic_DNA"/>
</dbReference>
<reference evidence="2 3" key="1">
    <citation type="journal article" date="2020" name="Int. J. Syst. Evol. Microbiol.">
        <title>Novel acetic acid bacteria from cider fermentations: Acetobacter conturbans sp. nov. and Acetobacter fallax sp. nov.</title>
        <authorList>
            <person name="Sombolestani A.S."/>
            <person name="Cleenwerck I."/>
            <person name="Cnockaert M."/>
            <person name="Borremans W."/>
            <person name="Wieme A.D."/>
            <person name="De Vuyst L."/>
            <person name="Vandamme P."/>
        </authorList>
    </citation>
    <scope>NUCLEOTIDE SEQUENCE [LARGE SCALE GENOMIC DNA]</scope>
    <source>
        <strain evidence="2 3">LMG 30640</strain>
    </source>
</reference>
<gene>
    <name evidence="2" type="ORF">GOB93_11765</name>
</gene>
<evidence type="ECO:0000313" key="3">
    <source>
        <dbReference type="Proteomes" id="UP000635278"/>
    </source>
</evidence>
<keyword evidence="1" id="KW-1133">Transmembrane helix</keyword>
<keyword evidence="3" id="KW-1185">Reference proteome</keyword>
<sequence length="32" mass="3893">DRRRVATRYDRCAHTFLSAIHIAATFIFWLRE</sequence>